<keyword evidence="4" id="KW-1185">Reference proteome</keyword>
<protein>
    <submittedName>
        <fullName evidence="3">Uncharacterized protein</fullName>
    </submittedName>
</protein>
<feature type="compositionally biased region" description="Low complexity" evidence="2">
    <location>
        <begin position="587"/>
        <end position="598"/>
    </location>
</feature>
<dbReference type="AlphaFoldDB" id="K3X1M6"/>
<dbReference type="HOGENOM" id="CLU_488769_0_0_1"/>
<dbReference type="EMBL" id="GL376606">
    <property type="status" value="NOT_ANNOTATED_CDS"/>
    <property type="molecule type" value="Genomic_DNA"/>
</dbReference>
<reference evidence="3" key="3">
    <citation type="submission" date="2015-02" db="UniProtKB">
        <authorList>
            <consortium name="EnsemblProtists"/>
        </authorList>
    </citation>
    <scope>IDENTIFICATION</scope>
    <source>
        <strain evidence="3">DAOM BR144</strain>
    </source>
</reference>
<evidence type="ECO:0000313" key="4">
    <source>
        <dbReference type="Proteomes" id="UP000019132"/>
    </source>
</evidence>
<evidence type="ECO:0000256" key="2">
    <source>
        <dbReference type="SAM" id="MobiDB-lite"/>
    </source>
</evidence>
<sequence>MADIIDKIGKYFSEQEVQLCRVYVQAAASATPVQQQQQSLYPGASRLTAYRAQLPSSSAAVANPLGQTEQSPGRCTAREQRPPSLLRRRLSLQSNGSRKSGVDDIVSERQAEVPRSIAPRAIASVPPLASMTFVRRPAMEMIDDAWSDLDEDGFASWRSPRPRDDAAETPRTIGIPAHPEVESSDGSEEDDDNTDESRLHKSSATEAPKDSGKPGKLLRRRSSIRKKRRPSSSKTSNNEPDPEQLQREKEQKVAAALSLAQERAKRIQLKREQRLRDQELARVEEQLRVQDEMNKIEAIRRKSKQFALRLRPSSAPTTPIALSESLSATYSSSSPQNAEMVQDDDAHKSHEDFITEKSSTETAIASYTNTKVMGAESFLDNLERQLRDKMVIDLRIREKSVDKHLEQGQQLARMQCEIDKLQARTAGKQKRVQSLTAMKSALEKELQDVSQELSASRLQRVQLEETSRKERAQRQKDAERQLKAQLRTEEWNRMMDDEKVRSEIAADARARASQRVVPRASNLKKTERRRSSSNSYTGNQSEGLGSEWLKLRTEKNEARSALLFPPELAEFEEEGLSLDASLVAGAPAPSPASIGSVPREPSVNLSEMPGERPLATASAACSIANGDAVAPESQKLEWRVLRFDDYELFEKLLAHDMLLSSDEE</sequence>
<reference evidence="4" key="1">
    <citation type="journal article" date="2010" name="Genome Biol.">
        <title>Genome sequence of the necrotrophic plant pathogen Pythium ultimum reveals original pathogenicity mechanisms and effector repertoire.</title>
        <authorList>
            <person name="Levesque C.A."/>
            <person name="Brouwer H."/>
            <person name="Cano L."/>
            <person name="Hamilton J.P."/>
            <person name="Holt C."/>
            <person name="Huitema E."/>
            <person name="Raffaele S."/>
            <person name="Robideau G.P."/>
            <person name="Thines M."/>
            <person name="Win J."/>
            <person name="Zerillo M.M."/>
            <person name="Beakes G.W."/>
            <person name="Boore J.L."/>
            <person name="Busam D."/>
            <person name="Dumas B."/>
            <person name="Ferriera S."/>
            <person name="Fuerstenberg S.I."/>
            <person name="Gachon C.M."/>
            <person name="Gaulin E."/>
            <person name="Govers F."/>
            <person name="Grenville-Briggs L."/>
            <person name="Horner N."/>
            <person name="Hostetler J."/>
            <person name="Jiang R.H."/>
            <person name="Johnson J."/>
            <person name="Krajaejun T."/>
            <person name="Lin H."/>
            <person name="Meijer H.J."/>
            <person name="Moore B."/>
            <person name="Morris P."/>
            <person name="Phuntmart V."/>
            <person name="Puiu D."/>
            <person name="Shetty J."/>
            <person name="Stajich J.E."/>
            <person name="Tripathy S."/>
            <person name="Wawra S."/>
            <person name="van West P."/>
            <person name="Whitty B.R."/>
            <person name="Coutinho P.M."/>
            <person name="Henrissat B."/>
            <person name="Martin F."/>
            <person name="Thomas P.D."/>
            <person name="Tyler B.M."/>
            <person name="De Vries R.P."/>
            <person name="Kamoun S."/>
            <person name="Yandell M."/>
            <person name="Tisserat N."/>
            <person name="Buell C.R."/>
        </authorList>
    </citation>
    <scope>NUCLEOTIDE SEQUENCE</scope>
    <source>
        <strain evidence="4">DAOM:BR144</strain>
    </source>
</reference>
<feature type="region of interest" description="Disordered" evidence="2">
    <location>
        <begin position="587"/>
        <end position="609"/>
    </location>
</feature>
<dbReference type="InParanoid" id="K3X1M6"/>
<feature type="region of interest" description="Disordered" evidence="2">
    <location>
        <begin position="505"/>
        <end position="543"/>
    </location>
</feature>
<feature type="compositionally biased region" description="Polar residues" evidence="2">
    <location>
        <begin position="60"/>
        <end position="73"/>
    </location>
</feature>
<organism evidence="3 4">
    <name type="scientific">Globisporangium ultimum (strain ATCC 200006 / CBS 805.95 / DAOM BR144)</name>
    <name type="common">Pythium ultimum</name>
    <dbReference type="NCBI Taxonomy" id="431595"/>
    <lineage>
        <taxon>Eukaryota</taxon>
        <taxon>Sar</taxon>
        <taxon>Stramenopiles</taxon>
        <taxon>Oomycota</taxon>
        <taxon>Peronosporomycetes</taxon>
        <taxon>Pythiales</taxon>
        <taxon>Pythiaceae</taxon>
        <taxon>Globisporangium</taxon>
    </lineage>
</organism>
<feature type="region of interest" description="Disordered" evidence="2">
    <location>
        <begin position="60"/>
        <end position="83"/>
    </location>
</feature>
<name>K3X1M6_GLOUD</name>
<keyword evidence="1" id="KW-0175">Coiled coil</keyword>
<dbReference type="VEuPathDB" id="FungiDB:PYU1_G011101"/>
<reference evidence="4" key="2">
    <citation type="submission" date="2010-04" db="EMBL/GenBank/DDBJ databases">
        <authorList>
            <person name="Buell R."/>
            <person name="Hamilton J."/>
            <person name="Hostetler J."/>
        </authorList>
    </citation>
    <scope>NUCLEOTIDE SEQUENCE [LARGE SCALE GENOMIC DNA]</scope>
    <source>
        <strain evidence="4">DAOM:BR144</strain>
    </source>
</reference>
<feature type="region of interest" description="Disordered" evidence="2">
    <location>
        <begin position="154"/>
        <end position="256"/>
    </location>
</feature>
<feature type="coiled-coil region" evidence="1">
    <location>
        <begin position="404"/>
        <end position="489"/>
    </location>
</feature>
<proteinExistence type="predicted"/>
<dbReference type="EnsemblProtists" id="PYU1_T011125">
    <property type="protein sequence ID" value="PYU1_T011125"/>
    <property type="gene ID" value="PYU1_G011101"/>
</dbReference>
<feature type="compositionally biased region" description="Basic residues" evidence="2">
    <location>
        <begin position="216"/>
        <end position="231"/>
    </location>
</feature>
<dbReference type="OMA" id="QRERICQ"/>
<feature type="compositionally biased region" description="Polar residues" evidence="2">
    <location>
        <begin position="532"/>
        <end position="543"/>
    </location>
</feature>
<accession>K3X1M6</accession>
<evidence type="ECO:0000256" key="1">
    <source>
        <dbReference type="SAM" id="Coils"/>
    </source>
</evidence>
<dbReference type="Proteomes" id="UP000019132">
    <property type="component" value="Unassembled WGS sequence"/>
</dbReference>
<feature type="compositionally biased region" description="Acidic residues" evidence="2">
    <location>
        <begin position="182"/>
        <end position="194"/>
    </location>
</feature>
<evidence type="ECO:0000313" key="3">
    <source>
        <dbReference type="EnsemblProtists" id="PYU1_T011125"/>
    </source>
</evidence>
<dbReference type="eggNOG" id="ENOG502S3BS">
    <property type="taxonomic scope" value="Eukaryota"/>
</dbReference>